<gene>
    <name evidence="1" type="ORF">P0Y53_10615</name>
</gene>
<dbReference type="Proteomes" id="UP001220610">
    <property type="component" value="Chromosome"/>
</dbReference>
<organism evidence="1 2">
    <name type="scientific">Candidatus Pseudobacter hemicellulosilyticus</name>
    <dbReference type="NCBI Taxonomy" id="3121375"/>
    <lineage>
        <taxon>Bacteria</taxon>
        <taxon>Pseudomonadati</taxon>
        <taxon>Bacteroidota</taxon>
        <taxon>Chitinophagia</taxon>
        <taxon>Chitinophagales</taxon>
        <taxon>Chitinophagaceae</taxon>
        <taxon>Pseudobacter</taxon>
    </lineage>
</organism>
<protein>
    <submittedName>
        <fullName evidence="1">Uncharacterized protein</fullName>
    </submittedName>
</protein>
<name>A0AAJ5WYJ9_9BACT</name>
<dbReference type="AlphaFoldDB" id="A0AAJ5WYJ9"/>
<dbReference type="EMBL" id="CP119311">
    <property type="protein sequence ID" value="WEK37952.1"/>
    <property type="molecule type" value="Genomic_DNA"/>
</dbReference>
<reference evidence="1" key="1">
    <citation type="submission" date="2023-03" db="EMBL/GenBank/DDBJ databases">
        <title>Andean soil-derived lignocellulolytic bacterial consortium as a source of novel taxa and putative plastic-active enzymes.</title>
        <authorList>
            <person name="Diaz-Garcia L."/>
            <person name="Chuvochina M."/>
            <person name="Feuerriegel G."/>
            <person name="Bunk B."/>
            <person name="Sproer C."/>
            <person name="Streit W.R."/>
            <person name="Rodriguez L.M."/>
            <person name="Overmann J."/>
            <person name="Jimenez D.J."/>
        </authorList>
    </citation>
    <scope>NUCLEOTIDE SEQUENCE</scope>
    <source>
        <strain evidence="1">MAG 7</strain>
    </source>
</reference>
<evidence type="ECO:0000313" key="2">
    <source>
        <dbReference type="Proteomes" id="UP001220610"/>
    </source>
</evidence>
<proteinExistence type="predicted"/>
<evidence type="ECO:0000313" key="1">
    <source>
        <dbReference type="EMBL" id="WEK37952.1"/>
    </source>
</evidence>
<sequence length="748" mass="84911">MGQKKSSDSVIHAASKRVSDSAKVVIKATVQVADTLIKGAGQLPQKAYENISRQGQLIIKKFTGTKKKYRLPSTDSLQWDLQHPFKDLFNTRPLARFGGGYISYQFNYRSNIDTPYVEKDIVQHNVTANLLFTVADLVPVRATVWSRQSNSGIFRDITDVQVSFSGAEFRQKLRGALQDRMLKLASSVKDSITENLYSLKRLELESIQLDLVNNFSAQSLNDANRILRVPETSWDPHLPDSMNRQRSDSLQKLAAALLDLYEKTMLRHQQVKRQVDSLKGKYEEGLAKVAAFRNMLSAPGAAADLPGKWKTAAREYGLQDLEIPARYRWLMGIRNASVGRSTLDYSDLTVKNISVNGINFEYNSWYYFAVTAGLVDYRFRDFAMHGADKKRQLLTMVRAGLGRLEKNYFIVSFYHGQKQLFAATGAGAFPVTGISAEAKWQLNRTSWLTAELAQSIAPDYRSDSPRHKTRLALNDRTSQAVAFRLSSYWPSTQTRVEAFYKNTGANFQSFSSFQTNAALETWTIKAEQSLLGRKLRVTGALRKNEFTNPYLLQDYKSNTVFKSLTATFRMRKWPVVTVGFQPMSQLTAMDDKVMENRFQTLTATLYHHYRIRELSTATTVMLNKFYNNSSDTGFVYYNATNLYWMQHFFFKPFTASIAVSHTRNGTYTLNVMDEGFQVTIGERGTAGGGVKINSMNNEEVKTGGYLNANIRVWKQDMLYLSYERGYLPGFHGGLVRNEMATVQFVKSF</sequence>
<accession>A0AAJ5WYJ9</accession>